<feature type="region of interest" description="Disordered" evidence="1">
    <location>
        <begin position="217"/>
        <end position="255"/>
    </location>
</feature>
<feature type="compositionally biased region" description="Low complexity" evidence="1">
    <location>
        <begin position="194"/>
        <end position="203"/>
    </location>
</feature>
<dbReference type="EMBL" id="JAFIQS010000003">
    <property type="protein sequence ID" value="KAG5171049.1"/>
    <property type="molecule type" value="Genomic_DNA"/>
</dbReference>
<comment type="caution">
    <text evidence="3">The sequence shown here is derived from an EMBL/GenBank/DDBJ whole genome shotgun (WGS) entry which is preliminary data.</text>
</comment>
<dbReference type="AlphaFoldDB" id="A0A8H8CNG4"/>
<feature type="domain" description="DUF6699" evidence="2">
    <location>
        <begin position="303"/>
        <end position="437"/>
    </location>
</feature>
<organism evidence="3">
    <name type="scientific">Psilocybe cubensis</name>
    <name type="common">Psychedelic mushroom</name>
    <name type="synonym">Stropharia cubensis</name>
    <dbReference type="NCBI Taxonomy" id="181762"/>
    <lineage>
        <taxon>Eukaryota</taxon>
        <taxon>Fungi</taxon>
        <taxon>Dikarya</taxon>
        <taxon>Basidiomycota</taxon>
        <taxon>Agaricomycotina</taxon>
        <taxon>Agaricomycetes</taxon>
        <taxon>Agaricomycetidae</taxon>
        <taxon>Agaricales</taxon>
        <taxon>Agaricineae</taxon>
        <taxon>Strophariaceae</taxon>
        <taxon>Psilocybe</taxon>
    </lineage>
</organism>
<feature type="region of interest" description="Disordered" evidence="1">
    <location>
        <begin position="146"/>
        <end position="203"/>
    </location>
</feature>
<feature type="compositionally biased region" description="Pro residues" evidence="1">
    <location>
        <begin position="158"/>
        <end position="167"/>
    </location>
</feature>
<sequence>MSNRSRTPNTPFIPPLGSPDGSPAPVVPNLPSNRHSPNPAHAYLHSPYATTPFVPPANISPMGTPGVIPSVIPGGAQPRGLPPRQGVSADFVGYPNGVDPWTAQAQGLPSTPMLGYGNPMSPWHPQTPASAPAAYPNFNTPWNPSTPLPSQWSSNPRGIPPPVPPPGHGGYSPYSPFTPAYPPPGQLPGGHGGAPPAWGMQGMGMHPQMHPPMGPPHHGYFGAQCPPDWVQQGFGPPPHINAPPPPQRVAPENQRTDQVSPFAIGPHYGPVLDPSLIHILGVQLRINPLLMPLPEDGSDQVHLNWNMLFPTSDVQRSSDPSHISWSKGRDEPATFPRVTQLSIVTESLPWIIEARATEKARGLTCGELIDAIGRSLGRLASEADYRLLSSQAKRDLKFAYEYNRQRHQDVPGGKLGAGMKRLDYLGRSTMFAGIELNDRVVRRMHGMALPCFVVMRTSPSYPMTEKERRDQEARQKSASSHGHRSRAGSVNARITVESPSSTGGSDTDSADYDR</sequence>
<evidence type="ECO:0000256" key="1">
    <source>
        <dbReference type="SAM" id="MobiDB-lite"/>
    </source>
</evidence>
<gene>
    <name evidence="3" type="ORF">JR316_003126</name>
</gene>
<feature type="region of interest" description="Disordered" evidence="1">
    <location>
        <begin position="461"/>
        <end position="514"/>
    </location>
</feature>
<evidence type="ECO:0000313" key="3">
    <source>
        <dbReference type="EMBL" id="KAG5171049.1"/>
    </source>
</evidence>
<feature type="compositionally biased region" description="Basic and acidic residues" evidence="1">
    <location>
        <begin position="464"/>
        <end position="475"/>
    </location>
</feature>
<accession>A0A8H8CNG4</accession>
<feature type="compositionally biased region" description="Pro residues" evidence="1">
    <location>
        <begin position="235"/>
        <end position="248"/>
    </location>
</feature>
<reference evidence="3" key="1">
    <citation type="submission" date="2021-02" db="EMBL/GenBank/DDBJ databases">
        <title>Psilocybe cubensis genome.</title>
        <authorList>
            <person name="Mckernan K.J."/>
            <person name="Crawford S."/>
            <person name="Trippe A."/>
            <person name="Kane L.T."/>
            <person name="Mclaughlin S."/>
        </authorList>
    </citation>
    <scope>NUCLEOTIDE SEQUENCE [LARGE SCALE GENOMIC DNA]</scope>
    <source>
        <strain evidence="3">MGC-MH-2018</strain>
    </source>
</reference>
<protein>
    <recommendedName>
        <fullName evidence="2">DUF6699 domain-containing protein</fullName>
    </recommendedName>
</protein>
<evidence type="ECO:0000259" key="2">
    <source>
        <dbReference type="Pfam" id="PF20415"/>
    </source>
</evidence>
<dbReference type="Pfam" id="PF20415">
    <property type="entry name" value="DUF6699"/>
    <property type="match status" value="1"/>
</dbReference>
<feature type="region of interest" description="Disordered" evidence="1">
    <location>
        <begin position="1"/>
        <end position="43"/>
    </location>
</feature>
<dbReference type="OrthoDB" id="3352225at2759"/>
<feature type="compositionally biased region" description="Polar residues" evidence="1">
    <location>
        <begin position="1"/>
        <end position="10"/>
    </location>
</feature>
<dbReference type="InterPro" id="IPR046522">
    <property type="entry name" value="DUF6699"/>
</dbReference>
<name>A0A8H8CNG4_PSICU</name>
<proteinExistence type="predicted"/>